<protein>
    <submittedName>
        <fullName evidence="1">Uncharacterized protein</fullName>
    </submittedName>
</protein>
<gene>
    <name evidence="1" type="ORF">PV07_12826</name>
</gene>
<name>A0A0D2CDV6_9EURO</name>
<keyword evidence="2" id="KW-1185">Reference proteome</keyword>
<evidence type="ECO:0000313" key="1">
    <source>
        <dbReference type="EMBL" id="KIW21744.1"/>
    </source>
</evidence>
<proteinExistence type="predicted"/>
<accession>A0A0D2CDV6</accession>
<reference evidence="1 2" key="1">
    <citation type="submission" date="2015-01" db="EMBL/GenBank/DDBJ databases">
        <title>The Genome Sequence of Cladophialophora immunda CBS83496.</title>
        <authorList>
            <consortium name="The Broad Institute Genomics Platform"/>
            <person name="Cuomo C."/>
            <person name="de Hoog S."/>
            <person name="Gorbushina A."/>
            <person name="Stielow B."/>
            <person name="Teixiera M."/>
            <person name="Abouelleil A."/>
            <person name="Chapman S.B."/>
            <person name="Priest M."/>
            <person name="Young S.K."/>
            <person name="Wortman J."/>
            <person name="Nusbaum C."/>
            <person name="Birren B."/>
        </authorList>
    </citation>
    <scope>NUCLEOTIDE SEQUENCE [LARGE SCALE GENOMIC DNA]</scope>
    <source>
        <strain evidence="1 2">CBS 83496</strain>
    </source>
</reference>
<sequence>MQCKDALGNIATYEGSPQKSWQYQEIDIYSPGCLHLHAAIGHGLPLDGNRFIQEASLSALRLDHNEPSEKGPGVVGTEQRRKVMEETNRTFDQLISRDGRLNWLNNVGVFCLAEASERTKRQLGEARNTTSELISDWINKGPLMGLRTGLFNPSFVSAFPGSPYARIYFDVEWRPFDPWNRVCRTGLEGWMADPGNRDKDNLWSDRMTKQIEAYTGLRIHSAFFKEKYYAGIILRYDTVSFHILIPEAVAHVKFVGQGALSPLDKFSESIDKRCKEDARAMMGGI</sequence>
<dbReference type="GeneID" id="27352020"/>
<dbReference type="VEuPathDB" id="FungiDB:PV07_12826"/>
<dbReference type="EMBL" id="KN847223">
    <property type="protein sequence ID" value="KIW21744.1"/>
    <property type="molecule type" value="Genomic_DNA"/>
</dbReference>
<dbReference type="RefSeq" id="XP_016241960.1">
    <property type="nucleotide sequence ID" value="XM_016400394.1"/>
</dbReference>
<dbReference type="HOGENOM" id="CLU_976605_0_0_1"/>
<organism evidence="1 2">
    <name type="scientific">Cladophialophora immunda</name>
    <dbReference type="NCBI Taxonomy" id="569365"/>
    <lineage>
        <taxon>Eukaryota</taxon>
        <taxon>Fungi</taxon>
        <taxon>Dikarya</taxon>
        <taxon>Ascomycota</taxon>
        <taxon>Pezizomycotina</taxon>
        <taxon>Eurotiomycetes</taxon>
        <taxon>Chaetothyriomycetidae</taxon>
        <taxon>Chaetothyriales</taxon>
        <taxon>Herpotrichiellaceae</taxon>
        <taxon>Cladophialophora</taxon>
    </lineage>
</organism>
<dbReference type="Proteomes" id="UP000054466">
    <property type="component" value="Unassembled WGS sequence"/>
</dbReference>
<evidence type="ECO:0000313" key="2">
    <source>
        <dbReference type="Proteomes" id="UP000054466"/>
    </source>
</evidence>
<dbReference type="AlphaFoldDB" id="A0A0D2CDV6"/>